<gene>
    <name evidence="2" type="ORF">NIES30_12875</name>
</gene>
<feature type="transmembrane region" description="Helical" evidence="1">
    <location>
        <begin position="30"/>
        <end position="52"/>
    </location>
</feature>
<proteinExistence type="predicted"/>
<keyword evidence="3" id="KW-1185">Reference proteome</keyword>
<dbReference type="AlphaFoldDB" id="A0A1U7J5G1"/>
<sequence length="63" mass="7093">MVAAVGSQVVSTICVANLVNRRAYPLRFCFLFDPLALFSLTAMQISITNWYYGFFYTTGSGLW</sequence>
<comment type="caution">
    <text evidence="2">The sequence shown here is derived from an EMBL/GenBank/DDBJ whole genome shotgun (WGS) entry which is preliminary data.</text>
</comment>
<organism evidence="2 3">
    <name type="scientific">Phormidium tenue NIES-30</name>
    <dbReference type="NCBI Taxonomy" id="549789"/>
    <lineage>
        <taxon>Bacteria</taxon>
        <taxon>Bacillati</taxon>
        <taxon>Cyanobacteriota</taxon>
        <taxon>Cyanophyceae</taxon>
        <taxon>Oscillatoriophycideae</taxon>
        <taxon>Oscillatoriales</taxon>
        <taxon>Oscillatoriaceae</taxon>
        <taxon>Phormidium</taxon>
    </lineage>
</organism>
<dbReference type="Proteomes" id="UP000185557">
    <property type="component" value="Unassembled WGS sequence"/>
</dbReference>
<name>A0A1U7J5G1_9CYAN</name>
<keyword evidence="1" id="KW-0472">Membrane</keyword>
<accession>A0A1U7J5G1</accession>
<reference evidence="2 3" key="1">
    <citation type="submission" date="2016-11" db="EMBL/GenBank/DDBJ databases">
        <title>Draft Genome Sequences of Nine Cyanobacterial Strains from Diverse Habitats.</title>
        <authorList>
            <person name="Zhu T."/>
            <person name="Hou S."/>
            <person name="Lu X."/>
            <person name="Hess W.R."/>
        </authorList>
    </citation>
    <scope>NUCLEOTIDE SEQUENCE [LARGE SCALE GENOMIC DNA]</scope>
    <source>
        <strain evidence="2 3">NIES-30</strain>
    </source>
</reference>
<evidence type="ECO:0000313" key="2">
    <source>
        <dbReference type="EMBL" id="OKH47850.1"/>
    </source>
</evidence>
<keyword evidence="1" id="KW-1133">Transmembrane helix</keyword>
<dbReference type="EMBL" id="MRCG01000008">
    <property type="protein sequence ID" value="OKH47850.1"/>
    <property type="molecule type" value="Genomic_DNA"/>
</dbReference>
<evidence type="ECO:0000313" key="3">
    <source>
        <dbReference type="Proteomes" id="UP000185557"/>
    </source>
</evidence>
<protein>
    <submittedName>
        <fullName evidence="2">Uncharacterized protein</fullName>
    </submittedName>
</protein>
<evidence type="ECO:0000256" key="1">
    <source>
        <dbReference type="SAM" id="Phobius"/>
    </source>
</evidence>
<keyword evidence="1" id="KW-0812">Transmembrane</keyword>